<reference evidence="3 4" key="1">
    <citation type="journal article" date="2013" name="Genome Biol. Evol.">
        <title>Genomes of Stigonematalean cyanobacteria (subsection V) and the evolution of oxygenic photosynthesis from prokaryotes to plastids.</title>
        <authorList>
            <person name="Dagan T."/>
            <person name="Roettger M."/>
            <person name="Stucken K."/>
            <person name="Landan G."/>
            <person name="Koch R."/>
            <person name="Major P."/>
            <person name="Gould S.B."/>
            <person name="Goremykin V.V."/>
            <person name="Rippka R."/>
            <person name="Tandeau de Marsac N."/>
            <person name="Gugger M."/>
            <person name="Lockhart P.J."/>
            <person name="Allen J.F."/>
            <person name="Brune I."/>
            <person name="Maus I."/>
            <person name="Puhler A."/>
            <person name="Martin W.F."/>
        </authorList>
    </citation>
    <scope>NUCLEOTIDE SEQUENCE [LARGE SCALE GENOMIC DNA]</scope>
    <source>
        <strain evidence="3 4">PCC 7110</strain>
    </source>
</reference>
<evidence type="ECO:0000313" key="3">
    <source>
        <dbReference type="EMBL" id="KYC42140.1"/>
    </source>
</evidence>
<dbReference type="SUPFAM" id="SSF89447">
    <property type="entry name" value="AbrB/MazE/MraZ-like"/>
    <property type="match status" value="1"/>
</dbReference>
<dbReference type="InterPro" id="IPR037914">
    <property type="entry name" value="SpoVT-AbrB_sf"/>
</dbReference>
<sequence>MQAIKTKIFEGGRVVIPSEYRKQLGLEVGDEVMIQLVDGEMRIFTLKQAVKRAQEIVRRYIPEGRSLSNELVAERRQENLSE</sequence>
<dbReference type="Gene3D" id="2.10.260.10">
    <property type="match status" value="1"/>
</dbReference>
<dbReference type="RefSeq" id="WP_017741933.1">
    <property type="nucleotide sequence ID" value="NZ_KQ976354.1"/>
</dbReference>
<dbReference type="InterPro" id="IPR007159">
    <property type="entry name" value="SpoVT-AbrB_dom"/>
</dbReference>
<gene>
    <name evidence="3" type="ORF">WA1_19280</name>
</gene>
<keyword evidence="1" id="KW-0238">DNA-binding</keyword>
<dbReference type="OrthoDB" id="515025at2"/>
<keyword evidence="4" id="KW-1185">Reference proteome</keyword>
<dbReference type="GO" id="GO:0003677">
    <property type="term" value="F:DNA binding"/>
    <property type="evidence" value="ECO:0007669"/>
    <property type="project" value="UniProtKB-UniRule"/>
</dbReference>
<accession>A0A139XBR5</accession>
<dbReference type="SMART" id="SM00966">
    <property type="entry name" value="SpoVT_AbrB"/>
    <property type="match status" value="1"/>
</dbReference>
<evidence type="ECO:0000256" key="1">
    <source>
        <dbReference type="PROSITE-ProRule" id="PRU01076"/>
    </source>
</evidence>
<dbReference type="NCBIfam" id="TIGR01439">
    <property type="entry name" value="lp_hng_hel_AbrB"/>
    <property type="match status" value="1"/>
</dbReference>
<evidence type="ECO:0000313" key="4">
    <source>
        <dbReference type="Proteomes" id="UP000076925"/>
    </source>
</evidence>
<name>A0A139XBR5_9CYAN</name>
<dbReference type="STRING" id="128403.WA1_19280"/>
<proteinExistence type="predicted"/>
<comment type="caution">
    <text evidence="3">The sequence shown here is derived from an EMBL/GenBank/DDBJ whole genome shotgun (WGS) entry which is preliminary data.</text>
</comment>
<dbReference type="Proteomes" id="UP000076925">
    <property type="component" value="Unassembled WGS sequence"/>
</dbReference>
<protein>
    <submittedName>
        <fullName evidence="3">AbrB family transcriptional regulator</fullName>
    </submittedName>
</protein>
<evidence type="ECO:0000259" key="2">
    <source>
        <dbReference type="PROSITE" id="PS51740"/>
    </source>
</evidence>
<dbReference type="AlphaFoldDB" id="A0A139XBR5"/>
<dbReference type="PROSITE" id="PS51740">
    <property type="entry name" value="SPOVT_ABRB"/>
    <property type="match status" value="1"/>
</dbReference>
<dbReference type="EMBL" id="ANNX02000020">
    <property type="protein sequence ID" value="KYC42140.1"/>
    <property type="molecule type" value="Genomic_DNA"/>
</dbReference>
<feature type="domain" description="SpoVT-AbrB" evidence="2">
    <location>
        <begin position="3"/>
        <end position="48"/>
    </location>
</feature>
<organism evidence="3 4">
    <name type="scientific">Scytonema hofmannii PCC 7110</name>
    <dbReference type="NCBI Taxonomy" id="128403"/>
    <lineage>
        <taxon>Bacteria</taxon>
        <taxon>Bacillati</taxon>
        <taxon>Cyanobacteriota</taxon>
        <taxon>Cyanophyceae</taxon>
        <taxon>Nostocales</taxon>
        <taxon>Scytonemataceae</taxon>
        <taxon>Scytonema</taxon>
    </lineage>
</organism>
<dbReference type="Pfam" id="PF04014">
    <property type="entry name" value="MazE_antitoxin"/>
    <property type="match status" value="1"/>
</dbReference>